<reference evidence="1 2" key="1">
    <citation type="submission" date="2015-09" db="EMBL/GenBank/DDBJ databases">
        <title>Sorangium comparison.</title>
        <authorList>
            <person name="Zaburannyi N."/>
            <person name="Bunk B."/>
            <person name="Overmann J."/>
            <person name="Mueller R."/>
        </authorList>
    </citation>
    <scope>NUCLEOTIDE SEQUENCE [LARGE SCALE GENOMIC DNA]</scope>
    <source>
        <strain evidence="1 2">So ce26</strain>
    </source>
</reference>
<organism evidence="1 2">
    <name type="scientific">Sorangium cellulosum</name>
    <name type="common">Polyangium cellulosum</name>
    <dbReference type="NCBI Taxonomy" id="56"/>
    <lineage>
        <taxon>Bacteria</taxon>
        <taxon>Pseudomonadati</taxon>
        <taxon>Myxococcota</taxon>
        <taxon>Polyangia</taxon>
        <taxon>Polyangiales</taxon>
        <taxon>Polyangiaceae</taxon>
        <taxon>Sorangium</taxon>
    </lineage>
</organism>
<evidence type="ECO:0000313" key="2">
    <source>
        <dbReference type="Proteomes" id="UP000238348"/>
    </source>
</evidence>
<sequence length="32" mass="3111">MTIPGGAATEGGAAALQTCGNVSAARYFKAPQ</sequence>
<accession>A0A2L0F4M7</accession>
<proteinExistence type="predicted"/>
<dbReference type="AlphaFoldDB" id="A0A2L0F4M7"/>
<dbReference type="EMBL" id="CP012673">
    <property type="protein sequence ID" value="AUX46548.1"/>
    <property type="molecule type" value="Genomic_DNA"/>
</dbReference>
<dbReference type="Proteomes" id="UP000238348">
    <property type="component" value="Chromosome"/>
</dbReference>
<name>A0A2L0F4M7_SORCE</name>
<evidence type="ECO:0000313" key="1">
    <source>
        <dbReference type="EMBL" id="AUX46548.1"/>
    </source>
</evidence>
<protein>
    <submittedName>
        <fullName evidence="1">Uncharacterized protein</fullName>
    </submittedName>
</protein>
<gene>
    <name evidence="1" type="ORF">SOCE26_080540</name>
</gene>